<evidence type="ECO:0000256" key="5">
    <source>
        <dbReference type="ARBA" id="ARBA00023004"/>
    </source>
</evidence>
<reference evidence="9 10" key="1">
    <citation type="submission" date="2023-07" db="EMBL/GenBank/DDBJ databases">
        <title>Genomic Encyclopedia of Type Strains, Phase IV (KMG-IV): sequencing the most valuable type-strain genomes for metagenomic binning, comparative biology and taxonomic classification.</title>
        <authorList>
            <person name="Goeker M."/>
        </authorList>
    </citation>
    <scope>NUCLEOTIDE SEQUENCE [LARGE SCALE GENOMIC DNA]</scope>
    <source>
        <strain evidence="9 10">DSM 19922</strain>
    </source>
</reference>
<feature type="domain" description="NADH-ubiquinone oxidoreductase 51kDa subunit iron-sulphur binding" evidence="8">
    <location>
        <begin position="501"/>
        <end position="546"/>
    </location>
</feature>
<dbReference type="SMART" id="SM00928">
    <property type="entry name" value="NADH_4Fe-4S"/>
    <property type="match status" value="1"/>
</dbReference>
<evidence type="ECO:0000256" key="1">
    <source>
        <dbReference type="ARBA" id="ARBA00001917"/>
    </source>
</evidence>
<sequence>MTSPPPRTSPTAPRANASARSVHPGSGRRKTRQQQKGRQVDPASLDEVRALLGDRPRRPDLLIEHLHLIQDHYGCLQARHLAALAKEMRLALVEVFEVASFYAHFDIVLDGEPAPPKVTIRVCDSLSCTLAGAGTLLEALKAGVDGTQVRVMRAPCMGGCDKAPVAAIGHSLHEKATVGSVLDAVAHGRLQPAIPDYIGFADYLAGGGYRVLGECLDGTRDTESVIASLEDSSIRGLGGAGFPTGRKWRAVRAEQGPRLMAINGDEGEPGTFKDRFHLERDPHRFLEGTLIGAWAIEATDIYIYLRDEYPQCREILLREIPKIEAAGFSPHTRIHLRRGAGAYICGEESAMLESIEGKRGLPRHKPPFPSVVGLFGRPTLINNVETVFWVREILEKGSAWFASHGANGRRGLRTYSVSGRVRDPGVKLAPAGTTLRDLVDTHCGGMADGHRLAAYLPGGPSGGILPASMADIPLDFGTLEPYGSFIGSAAVIVLSDKDDIREVTLNLLKFFEDESCGQCTPCRVGTEKAVQLISQPAWDEDLLAELGRVMGDASICGLGQAAMNPIKQVMTHFRDAFTPLRSAGG</sequence>
<keyword evidence="9" id="KW-0560">Oxidoreductase</keyword>
<dbReference type="Gene3D" id="3.40.30.10">
    <property type="entry name" value="Glutaredoxin"/>
    <property type="match status" value="1"/>
</dbReference>
<dbReference type="InterPro" id="IPR036249">
    <property type="entry name" value="Thioredoxin-like_sf"/>
</dbReference>
<dbReference type="Proteomes" id="UP001244552">
    <property type="component" value="Unassembled WGS sequence"/>
</dbReference>
<evidence type="ECO:0000256" key="4">
    <source>
        <dbReference type="ARBA" id="ARBA00022723"/>
    </source>
</evidence>
<dbReference type="PANTHER" id="PTHR43578:SF3">
    <property type="entry name" value="NADH-QUINONE OXIDOREDUCTASE SUBUNIT F"/>
    <property type="match status" value="1"/>
</dbReference>
<dbReference type="InterPro" id="IPR001949">
    <property type="entry name" value="NADH-UbQ_OxRdtase_51kDa_CS"/>
</dbReference>
<keyword evidence="3" id="KW-0004">4Fe-4S</keyword>
<dbReference type="PROSITE" id="PS00645">
    <property type="entry name" value="COMPLEX1_51K_2"/>
    <property type="match status" value="1"/>
</dbReference>
<keyword evidence="4" id="KW-0479">Metal-binding</keyword>
<keyword evidence="6" id="KW-0411">Iron-sulfur</keyword>
<dbReference type="Gene3D" id="3.40.50.11540">
    <property type="entry name" value="NADH-ubiquinone oxidoreductase 51kDa subunit"/>
    <property type="match status" value="1"/>
</dbReference>
<dbReference type="Gene3D" id="1.20.1440.230">
    <property type="entry name" value="NADH-ubiquinone oxidoreductase 51kDa subunit, iron-sulphur binding domain"/>
    <property type="match status" value="1"/>
</dbReference>
<dbReference type="SUPFAM" id="SSF140490">
    <property type="entry name" value="Nqo1C-terminal domain-like"/>
    <property type="match status" value="1"/>
</dbReference>
<evidence type="ECO:0000256" key="7">
    <source>
        <dbReference type="SAM" id="MobiDB-lite"/>
    </source>
</evidence>
<dbReference type="PROSITE" id="PS00644">
    <property type="entry name" value="COMPLEX1_51K_1"/>
    <property type="match status" value="1"/>
</dbReference>
<accession>A0ABU0MDW9</accession>
<dbReference type="SUPFAM" id="SSF52833">
    <property type="entry name" value="Thioredoxin-like"/>
    <property type="match status" value="1"/>
</dbReference>
<dbReference type="SUPFAM" id="SSF142019">
    <property type="entry name" value="Nqo1 FMN-binding domain-like"/>
    <property type="match status" value="1"/>
</dbReference>
<dbReference type="PANTHER" id="PTHR43578">
    <property type="entry name" value="NADH-QUINONE OXIDOREDUCTASE SUBUNIT F"/>
    <property type="match status" value="1"/>
</dbReference>
<dbReference type="Pfam" id="PF10531">
    <property type="entry name" value="SLBB"/>
    <property type="match status" value="1"/>
</dbReference>
<dbReference type="Gene3D" id="1.10.10.1590">
    <property type="entry name" value="NADH-quinone oxidoreductase subunit E"/>
    <property type="match status" value="1"/>
</dbReference>
<keyword evidence="10" id="KW-1185">Reference proteome</keyword>
<evidence type="ECO:0000256" key="3">
    <source>
        <dbReference type="ARBA" id="ARBA00022485"/>
    </source>
</evidence>
<name>A0ABU0MDW9_9PROT</name>
<dbReference type="InterPro" id="IPR041921">
    <property type="entry name" value="NuoE_N"/>
</dbReference>
<dbReference type="InterPro" id="IPR037207">
    <property type="entry name" value="Nuop51_4Fe4S-bd_sf"/>
</dbReference>
<dbReference type="SUPFAM" id="SSF142984">
    <property type="entry name" value="Nqo1 middle domain-like"/>
    <property type="match status" value="1"/>
</dbReference>
<evidence type="ECO:0000259" key="8">
    <source>
        <dbReference type="SMART" id="SM00928"/>
    </source>
</evidence>
<dbReference type="EMBL" id="JAUSVU010000001">
    <property type="protein sequence ID" value="MDQ0531617.1"/>
    <property type="molecule type" value="Genomic_DNA"/>
</dbReference>
<dbReference type="CDD" id="cd03082">
    <property type="entry name" value="TRX_Fd_NuoE_W_FDH_beta"/>
    <property type="match status" value="1"/>
</dbReference>
<proteinExistence type="inferred from homology"/>
<protein>
    <submittedName>
        <fullName evidence="9">Formate dehydrogenase</fullName>
        <ecNumber evidence="9">1.17.1.9</ecNumber>
    </submittedName>
</protein>
<feature type="compositionally biased region" description="Basic residues" evidence="7">
    <location>
        <begin position="26"/>
        <end position="35"/>
    </location>
</feature>
<dbReference type="Gene3D" id="3.10.20.600">
    <property type="match status" value="1"/>
</dbReference>
<evidence type="ECO:0000256" key="6">
    <source>
        <dbReference type="ARBA" id="ARBA00023014"/>
    </source>
</evidence>
<comment type="caution">
    <text evidence="9">The sequence shown here is derived from an EMBL/GenBank/DDBJ whole genome shotgun (WGS) entry which is preliminary data.</text>
</comment>
<dbReference type="InterPro" id="IPR037225">
    <property type="entry name" value="Nuo51_FMN-bd_sf"/>
</dbReference>
<dbReference type="InterPro" id="IPR019575">
    <property type="entry name" value="Nuop51_4Fe4S-bd"/>
</dbReference>
<organism evidence="9 10">
    <name type="scientific">Azospirillum picis</name>
    <dbReference type="NCBI Taxonomy" id="488438"/>
    <lineage>
        <taxon>Bacteria</taxon>
        <taxon>Pseudomonadati</taxon>
        <taxon>Pseudomonadota</taxon>
        <taxon>Alphaproteobacteria</taxon>
        <taxon>Rhodospirillales</taxon>
        <taxon>Azospirillaceae</taxon>
        <taxon>Azospirillum</taxon>
    </lineage>
</organism>
<gene>
    <name evidence="9" type="ORF">QO018_000449</name>
</gene>
<dbReference type="Pfam" id="PF10589">
    <property type="entry name" value="NADH_4Fe-4S"/>
    <property type="match status" value="1"/>
</dbReference>
<comment type="similarity">
    <text evidence="2">Belongs to the complex I 51 kDa subunit family.</text>
</comment>
<keyword evidence="5" id="KW-0408">Iron</keyword>
<comment type="cofactor">
    <cofactor evidence="1">
        <name>FMN</name>
        <dbReference type="ChEBI" id="CHEBI:58210"/>
    </cofactor>
</comment>
<feature type="region of interest" description="Disordered" evidence="7">
    <location>
        <begin position="1"/>
        <end position="44"/>
    </location>
</feature>
<evidence type="ECO:0000256" key="2">
    <source>
        <dbReference type="ARBA" id="ARBA00007523"/>
    </source>
</evidence>
<dbReference type="InterPro" id="IPR019554">
    <property type="entry name" value="Soluble_ligand-bd"/>
</dbReference>
<dbReference type="Pfam" id="PF01512">
    <property type="entry name" value="Complex1_51K"/>
    <property type="match status" value="1"/>
</dbReference>
<evidence type="ECO:0000313" key="9">
    <source>
        <dbReference type="EMBL" id="MDQ0531617.1"/>
    </source>
</evidence>
<dbReference type="Pfam" id="PF01257">
    <property type="entry name" value="2Fe-2S_thioredx"/>
    <property type="match status" value="1"/>
</dbReference>
<dbReference type="RefSeq" id="WP_209977560.1">
    <property type="nucleotide sequence ID" value="NZ_JAGINO010000001.1"/>
</dbReference>
<evidence type="ECO:0000313" key="10">
    <source>
        <dbReference type="Proteomes" id="UP001244552"/>
    </source>
</evidence>
<dbReference type="InterPro" id="IPR011538">
    <property type="entry name" value="Nuo51_FMN-bd"/>
</dbReference>
<dbReference type="EC" id="1.17.1.9" evidence="9"/>
<dbReference type="GO" id="GO:0008863">
    <property type="term" value="F:formate dehydrogenase (NAD+) activity"/>
    <property type="evidence" value="ECO:0007669"/>
    <property type="project" value="UniProtKB-EC"/>
</dbReference>